<gene>
    <name evidence="4" type="ORF">KCG44_02250</name>
</gene>
<feature type="region of interest" description="Disordered" evidence="2">
    <location>
        <begin position="153"/>
        <end position="177"/>
    </location>
</feature>
<sequence>MTSIIWFREDLRLSDQAAVRAAASAGPVIPVYVLDDQSAGDWKMGGAQRWWLHHSLRSLSADLREKGLKLILLRGEASVKIGALADKLGIETVHAIDHHEPWWKDQQEMLAERLDLQLHPGRLLAEPGTVTTKAGSLYKIFTPFWRALQEVLPPPEPQRRPARMDAPDTWPGSDDLDDWDLLPTDPDWSTGFDEWTPGEAGASARLHDFADRVADYADGRNLPSEDLTSRLSPHLHMGEISPAKVWHVVAKNRQWQTVETFLSELAWRDFCAQTILTFPNYGDTPGRDQFRKLDWTDLRTSEGKAHLKAWQTGRTGYPIVDAGMRQLWATGWMHNRVRMIAAQFLIKHLLIRWQEGERWFWDCLVDADYGSNAQNWQWSAGSGIDSHPFHRMMNPKSQSPKWESAGYIREWVPELSGLSDENIHIPWEADDEALAAAGVTLGDTYPEPVVNHGAARERALAAYRRAKS</sequence>
<dbReference type="EMBL" id="JAGSPA010000001">
    <property type="protein sequence ID" value="MBV7255602.1"/>
    <property type="molecule type" value="Genomic_DNA"/>
</dbReference>
<evidence type="ECO:0000256" key="1">
    <source>
        <dbReference type="ARBA" id="ARBA00022991"/>
    </source>
</evidence>
<dbReference type="InterPro" id="IPR002081">
    <property type="entry name" value="Cryptochrome/DNA_photolyase_1"/>
</dbReference>
<dbReference type="InterPro" id="IPR018394">
    <property type="entry name" value="DNA_photolyase_1_CS_C"/>
</dbReference>
<comment type="caution">
    <text evidence="4">The sequence shown here is derived from an EMBL/GenBank/DDBJ whole genome shotgun (WGS) entry which is preliminary data.</text>
</comment>
<evidence type="ECO:0000313" key="5">
    <source>
        <dbReference type="Proteomes" id="UP000722336"/>
    </source>
</evidence>
<reference evidence="4 5" key="1">
    <citation type="submission" date="2021-04" db="EMBL/GenBank/DDBJ databases">
        <authorList>
            <person name="Pira H."/>
            <person name="Risdian C."/>
            <person name="Wink J."/>
        </authorList>
    </citation>
    <scope>NUCLEOTIDE SEQUENCE [LARGE SCALE GENOMIC DNA]</scope>
    <source>
        <strain evidence="4 5">WHA3</strain>
    </source>
</reference>
<accession>A0ABS6SCM8</accession>
<feature type="domain" description="Photolyase/cryptochrome alpha/beta" evidence="3">
    <location>
        <begin position="1"/>
        <end position="124"/>
    </location>
</feature>
<dbReference type="InterPro" id="IPR006050">
    <property type="entry name" value="DNA_photolyase_N"/>
</dbReference>
<evidence type="ECO:0000313" key="4">
    <source>
        <dbReference type="EMBL" id="MBV7255602.1"/>
    </source>
</evidence>
<keyword evidence="1" id="KW-0157">Chromophore</keyword>
<proteinExistence type="predicted"/>
<organism evidence="4 5">
    <name type="scientific">Pacificimonas pallii</name>
    <dbReference type="NCBI Taxonomy" id="2827236"/>
    <lineage>
        <taxon>Bacteria</taxon>
        <taxon>Pseudomonadati</taxon>
        <taxon>Pseudomonadota</taxon>
        <taxon>Alphaproteobacteria</taxon>
        <taxon>Sphingomonadales</taxon>
        <taxon>Sphingosinicellaceae</taxon>
        <taxon>Pacificimonas</taxon>
    </lineage>
</organism>
<dbReference type="PANTHER" id="PTHR11455:SF9">
    <property type="entry name" value="CRYPTOCHROME CIRCADIAN CLOCK 5 ISOFORM X1"/>
    <property type="match status" value="1"/>
</dbReference>
<feature type="compositionally biased region" description="Basic and acidic residues" evidence="2">
    <location>
        <begin position="157"/>
        <end position="166"/>
    </location>
</feature>
<evidence type="ECO:0000256" key="2">
    <source>
        <dbReference type="SAM" id="MobiDB-lite"/>
    </source>
</evidence>
<name>A0ABS6SCM8_9SPHN</name>
<dbReference type="Pfam" id="PF03441">
    <property type="entry name" value="FAD_binding_7"/>
    <property type="match status" value="1"/>
</dbReference>
<dbReference type="PROSITE" id="PS00394">
    <property type="entry name" value="DNA_PHOTOLYASES_1_1"/>
    <property type="match status" value="1"/>
</dbReference>
<dbReference type="InterPro" id="IPR005101">
    <property type="entry name" value="Cryptochr/Photolyase_FAD-bd"/>
</dbReference>
<dbReference type="PROSITE" id="PS51645">
    <property type="entry name" value="PHR_CRY_ALPHA_BETA"/>
    <property type="match status" value="1"/>
</dbReference>
<protein>
    <submittedName>
        <fullName evidence="4">Deoxyribodipyrimidine photo-lyase</fullName>
    </submittedName>
</protein>
<dbReference type="PROSITE" id="PS00691">
    <property type="entry name" value="DNA_PHOTOLYASES_1_2"/>
    <property type="match status" value="1"/>
</dbReference>
<dbReference type="Proteomes" id="UP000722336">
    <property type="component" value="Unassembled WGS sequence"/>
</dbReference>
<keyword evidence="5" id="KW-1185">Reference proteome</keyword>
<dbReference type="PANTHER" id="PTHR11455">
    <property type="entry name" value="CRYPTOCHROME"/>
    <property type="match status" value="1"/>
</dbReference>
<dbReference type="Pfam" id="PF00875">
    <property type="entry name" value="DNA_photolyase"/>
    <property type="match status" value="1"/>
</dbReference>
<evidence type="ECO:0000259" key="3">
    <source>
        <dbReference type="PROSITE" id="PS51645"/>
    </source>
</evidence>
<dbReference type="RefSeq" id="WP_218443945.1">
    <property type="nucleotide sequence ID" value="NZ_JAGSPA010000001.1"/>
</dbReference>